<evidence type="ECO:0000313" key="2">
    <source>
        <dbReference type="EMBL" id="NGM49000.1"/>
    </source>
</evidence>
<organism evidence="2">
    <name type="scientific">Caulobacter sp. 602-2</name>
    <dbReference type="NCBI Taxonomy" id="2710887"/>
    <lineage>
        <taxon>Bacteria</taxon>
        <taxon>Pseudomonadati</taxon>
        <taxon>Pseudomonadota</taxon>
        <taxon>Alphaproteobacteria</taxon>
        <taxon>Caulobacterales</taxon>
        <taxon>Caulobacteraceae</taxon>
        <taxon>Caulobacter</taxon>
    </lineage>
</organism>
<reference evidence="2" key="1">
    <citation type="submission" date="2020-02" db="EMBL/GenBank/DDBJ databases">
        <authorList>
            <person name="Gao J."/>
            <person name="Sun J."/>
        </authorList>
    </citation>
    <scope>NUCLEOTIDE SEQUENCE</scope>
    <source>
        <strain evidence="2">602-2</strain>
    </source>
</reference>
<evidence type="ECO:0000256" key="1">
    <source>
        <dbReference type="SAM" id="SignalP"/>
    </source>
</evidence>
<feature type="signal peptide" evidence="1">
    <location>
        <begin position="1"/>
        <end position="22"/>
    </location>
</feature>
<name>A0A6G4QTQ2_9CAUL</name>
<proteinExistence type="predicted"/>
<comment type="caution">
    <text evidence="2">The sequence shown here is derived from an EMBL/GenBank/DDBJ whole genome shotgun (WGS) entry which is preliminary data.</text>
</comment>
<keyword evidence="1" id="KW-0732">Signal</keyword>
<evidence type="ECO:0008006" key="3">
    <source>
        <dbReference type="Google" id="ProtNLM"/>
    </source>
</evidence>
<dbReference type="InterPro" id="IPR029058">
    <property type="entry name" value="AB_hydrolase_fold"/>
</dbReference>
<protein>
    <recommendedName>
        <fullName evidence="3">Alpha/beta hydrolase</fullName>
    </recommendedName>
</protein>
<dbReference type="PROSITE" id="PS51257">
    <property type="entry name" value="PROKAR_LIPOPROTEIN"/>
    <property type="match status" value="1"/>
</dbReference>
<dbReference type="EMBL" id="JAAKGT010000002">
    <property type="protein sequence ID" value="NGM49000.1"/>
    <property type="molecule type" value="Genomic_DNA"/>
</dbReference>
<sequence length="506" mass="55090">MLRSMAAACAAICLAVTVSGCAAPSAWRPEGLRNTARNLLAPKKPVFYFDRVSPDPYEAVKVYVDSRGDLYPEDRPGVAGGLPRAFVPSGYRPNWWSLRTLMNDRSTRSPQPAVGTLLCGRVARGSTAERMCEAAPDYSRWKSLQAELWRDKARSVVAGADDDTVFVVLLHGFNVARGDADYAYAKASLSAASRRPGTLRFIEVHWDGGDTTSAWNRAQYSGQFVGLGVRQLLSEIRAADPKGAARPIRIVTHSSGAFVAGGLLGDSRLPNGTFWRTFSGSCAGRPASLDAAIKDRMPECADNVWARLQLAQQVEPGGPPLIPPPAYDDIRILMLAAATPAQTFTGGGPPKAAGLMAPNVQLFVSVNRSDEAINKSGFGPTTPFTSDTTLGALKDDYCSLQRNLDQRRSQNPADKHRAYGFEFTREDPIPRGWWRRPTGEGKAWMAARASEDERQAHSLPLYLDQAAFDRYDVLNLFMNYSGADDPAFLARLKANTTRLPCDGDAE</sequence>
<dbReference type="AlphaFoldDB" id="A0A6G4QTQ2"/>
<feature type="chain" id="PRO_5026311598" description="Alpha/beta hydrolase" evidence="1">
    <location>
        <begin position="23"/>
        <end position="506"/>
    </location>
</feature>
<gene>
    <name evidence="2" type="ORF">G5B46_05210</name>
</gene>
<dbReference type="RefSeq" id="WP_165256787.1">
    <property type="nucleotide sequence ID" value="NZ_JAAKGT010000002.1"/>
</dbReference>
<accession>A0A6G4QTQ2</accession>
<dbReference type="SUPFAM" id="SSF53474">
    <property type="entry name" value="alpha/beta-Hydrolases"/>
    <property type="match status" value="1"/>
</dbReference>